<proteinExistence type="predicted"/>
<gene>
    <name evidence="1" type="ORF">AAM4_1439</name>
</gene>
<sequence length="68" mass="7754">MPLRANHLTFEQQCLLTYAVEQVATELRNSLSDNQLSEPERDRLLQELEAAETLDHLTSRTITLITGD</sequence>
<reference evidence="1" key="1">
    <citation type="submission" date="2014-07" db="EMBL/GenBank/DDBJ databases">
        <authorList>
            <person name="Zhang J.E."/>
            <person name="Yang H."/>
            <person name="Guo J."/>
            <person name="Deng Z."/>
            <person name="Luo H."/>
            <person name="Luo M."/>
            <person name="Zhao B."/>
        </authorList>
    </citation>
    <scope>NUCLEOTIDE SEQUENCE</scope>
    <source>
        <strain evidence="1">AM4</strain>
    </source>
</reference>
<evidence type="ECO:0000313" key="1">
    <source>
        <dbReference type="EMBL" id="CED91271.1"/>
    </source>
</evidence>
<dbReference type="EMBL" id="LK995499">
    <property type="protein sequence ID" value="CED91271.1"/>
    <property type="molecule type" value="Genomic_DNA"/>
</dbReference>
<name>A0A1L7RBL5_9ACTO</name>
<protein>
    <submittedName>
        <fullName evidence="1">Uncharacterized protein</fullName>
    </submittedName>
</protein>
<accession>A0A1L7RBL5</accession>
<organism evidence="1">
    <name type="scientific">Actinomyces succiniciruminis</name>
    <dbReference type="NCBI Taxonomy" id="1522002"/>
    <lineage>
        <taxon>Bacteria</taxon>
        <taxon>Bacillati</taxon>
        <taxon>Actinomycetota</taxon>
        <taxon>Actinomycetes</taxon>
        <taxon>Actinomycetales</taxon>
        <taxon>Actinomycetaceae</taxon>
        <taxon>Actinomyces</taxon>
    </lineage>
</organism>
<dbReference type="AlphaFoldDB" id="A0A1L7RBL5"/>